<dbReference type="PANTHER" id="PTHR48062">
    <property type="entry name" value="RECEPTOR-LIKE PROTEIN 14"/>
    <property type="match status" value="1"/>
</dbReference>
<protein>
    <recommendedName>
        <fullName evidence="15">Receptor-like protein 15</fullName>
    </recommendedName>
</protein>
<dbReference type="Pfam" id="PF13855">
    <property type="entry name" value="LRR_8"/>
    <property type="match status" value="2"/>
</dbReference>
<reference evidence="13" key="1">
    <citation type="submission" date="2015-10" db="EMBL/GenBank/DDBJ databases">
        <authorList>
            <person name="Martinez-Garcia P.J."/>
            <person name="Crepeau M.W."/>
            <person name="Puiu D."/>
            <person name="Gonzalez-Ibeas D."/>
            <person name="Whalen J."/>
            <person name="Stevens K."/>
            <person name="Paul R."/>
            <person name="Butterfield T."/>
            <person name="Britton M."/>
            <person name="Reagan R."/>
            <person name="Chakraborty S."/>
            <person name="Walawage S.L."/>
            <person name="Vasquez-Gross H.A."/>
            <person name="Cardeno C."/>
            <person name="Famula R."/>
            <person name="Pratt K."/>
            <person name="Kuruganti S."/>
            <person name="Aradhya M.K."/>
            <person name="Leslie C.A."/>
            <person name="Dandekar A.M."/>
            <person name="Salzberg S.L."/>
            <person name="Wegrzyn J.L."/>
            <person name="Langley C.H."/>
            <person name="Neale D.B."/>
        </authorList>
    </citation>
    <scope>NUCLEOTIDE SEQUENCE</scope>
    <source>
        <tissue evidence="13">Leaves</tissue>
    </source>
</reference>
<keyword evidence="7" id="KW-0677">Repeat</keyword>
<evidence type="ECO:0000256" key="11">
    <source>
        <dbReference type="ARBA" id="ARBA00023180"/>
    </source>
</evidence>
<reference evidence="13" key="2">
    <citation type="submission" date="2020-03" db="EMBL/GenBank/DDBJ databases">
        <title>Walnut 2.0.</title>
        <authorList>
            <person name="Marrano A."/>
            <person name="Britton M."/>
            <person name="Zimin A.V."/>
            <person name="Zaini P.A."/>
            <person name="Workman R."/>
            <person name="Puiu D."/>
            <person name="Bianco L."/>
            <person name="Allen B.J."/>
            <person name="Troggio M."/>
            <person name="Leslie C.A."/>
            <person name="Timp W."/>
            <person name="Dendekar A."/>
            <person name="Salzberg S.L."/>
            <person name="Neale D.B."/>
        </authorList>
    </citation>
    <scope>NUCLEOTIDE SEQUENCE</scope>
    <source>
        <tissue evidence="13">Leaves</tissue>
    </source>
</reference>
<evidence type="ECO:0000256" key="10">
    <source>
        <dbReference type="ARBA" id="ARBA00023170"/>
    </source>
</evidence>
<keyword evidence="3" id="KW-1003">Cell membrane</keyword>
<dbReference type="SUPFAM" id="SSF52058">
    <property type="entry name" value="L domain-like"/>
    <property type="match status" value="1"/>
</dbReference>
<evidence type="ECO:0000256" key="6">
    <source>
        <dbReference type="ARBA" id="ARBA00022729"/>
    </source>
</evidence>
<dbReference type="PRINTS" id="PR00019">
    <property type="entry name" value="LEURICHRPT"/>
</dbReference>
<keyword evidence="5 12" id="KW-0812">Transmembrane</keyword>
<dbReference type="FunFam" id="3.80.10.10:FF:000111">
    <property type="entry name" value="LRR receptor-like serine/threonine-protein kinase ERECTA"/>
    <property type="match status" value="1"/>
</dbReference>
<evidence type="ECO:0000256" key="9">
    <source>
        <dbReference type="ARBA" id="ARBA00023136"/>
    </source>
</evidence>
<keyword evidence="9 12" id="KW-0472">Membrane</keyword>
<comment type="similarity">
    <text evidence="2">Belongs to the RLP family.</text>
</comment>
<dbReference type="AlphaFoldDB" id="A0A833XNQ3"/>
<feature type="transmembrane region" description="Helical" evidence="12">
    <location>
        <begin position="410"/>
        <end position="431"/>
    </location>
</feature>
<evidence type="ECO:0000256" key="8">
    <source>
        <dbReference type="ARBA" id="ARBA00022989"/>
    </source>
</evidence>
<evidence type="ECO:0000256" key="5">
    <source>
        <dbReference type="ARBA" id="ARBA00022692"/>
    </source>
</evidence>
<evidence type="ECO:0000256" key="1">
    <source>
        <dbReference type="ARBA" id="ARBA00004251"/>
    </source>
</evidence>
<feature type="transmembrane region" description="Helical" evidence="12">
    <location>
        <begin position="381"/>
        <end position="403"/>
    </location>
</feature>
<dbReference type="FunFam" id="3.80.10.10:FF:000095">
    <property type="entry name" value="LRR receptor-like serine/threonine-protein kinase GSO1"/>
    <property type="match status" value="1"/>
</dbReference>
<dbReference type="Gramene" id="Jr06_12360_p1">
    <property type="protein sequence ID" value="cds.Jr06_12360_p1"/>
    <property type="gene ID" value="Jr06_12360"/>
</dbReference>
<evidence type="ECO:0000256" key="4">
    <source>
        <dbReference type="ARBA" id="ARBA00022614"/>
    </source>
</evidence>
<proteinExistence type="inferred from homology"/>
<dbReference type="InterPro" id="IPR032675">
    <property type="entry name" value="LRR_dom_sf"/>
</dbReference>
<comment type="subcellular location">
    <subcellularLocation>
        <location evidence="1">Cell membrane</location>
        <topology evidence="1">Single-pass type I membrane protein</topology>
    </subcellularLocation>
</comment>
<keyword evidence="11" id="KW-0325">Glycoprotein</keyword>
<dbReference type="EMBL" id="LIHL02000006">
    <property type="protein sequence ID" value="KAF5468832.1"/>
    <property type="molecule type" value="Genomic_DNA"/>
</dbReference>
<organism evidence="13 14">
    <name type="scientific">Juglans regia</name>
    <name type="common">English walnut</name>
    <dbReference type="NCBI Taxonomy" id="51240"/>
    <lineage>
        <taxon>Eukaryota</taxon>
        <taxon>Viridiplantae</taxon>
        <taxon>Streptophyta</taxon>
        <taxon>Embryophyta</taxon>
        <taxon>Tracheophyta</taxon>
        <taxon>Spermatophyta</taxon>
        <taxon>Magnoliopsida</taxon>
        <taxon>eudicotyledons</taxon>
        <taxon>Gunneridae</taxon>
        <taxon>Pentapetalae</taxon>
        <taxon>rosids</taxon>
        <taxon>fabids</taxon>
        <taxon>Fagales</taxon>
        <taxon>Juglandaceae</taxon>
        <taxon>Juglans</taxon>
    </lineage>
</organism>
<gene>
    <name evidence="13" type="ORF">F2P56_012949</name>
</gene>
<dbReference type="Gene3D" id="3.80.10.10">
    <property type="entry name" value="Ribonuclease Inhibitor"/>
    <property type="match status" value="1"/>
</dbReference>
<dbReference type="Gene3D" id="3.30.1490.310">
    <property type="match status" value="1"/>
</dbReference>
<evidence type="ECO:0000313" key="14">
    <source>
        <dbReference type="Proteomes" id="UP000619265"/>
    </source>
</evidence>
<dbReference type="Pfam" id="PF00560">
    <property type="entry name" value="LRR_1"/>
    <property type="match status" value="3"/>
</dbReference>
<keyword evidence="6" id="KW-0732">Signal</keyword>
<evidence type="ECO:0000313" key="13">
    <source>
        <dbReference type="EMBL" id="KAF5468832.1"/>
    </source>
</evidence>
<name>A0A833XNQ3_JUGRE</name>
<dbReference type="GO" id="GO:0005886">
    <property type="term" value="C:plasma membrane"/>
    <property type="evidence" value="ECO:0007669"/>
    <property type="project" value="UniProtKB-SubCell"/>
</dbReference>
<evidence type="ECO:0008006" key="15">
    <source>
        <dbReference type="Google" id="ProtNLM"/>
    </source>
</evidence>
<sequence>MTLEAIDFSNNNLSGMLPRWMGSMPLLSVIALAKNQLEGPIPVELCKLKDLSFFDMSHNNLSGSIPSCSDWFRIQHVHLNKNRLTGPITSGFKGCSTLVTLNLRDNYLTGNIPDWIGNLSSLSILLLKANYLHGKIPLQLCLLEKLSLLDLSHNSFSGQIPHCLSNIAFEPTIAKSFVSVRLETYFAIFDMSFLHSAMIMNNKFLDQVYMFSNVDPLQEVEFSTKNNTLSYKGDILNNMSGIDLSCNKLEGEIPIKLGDLSSIHVLNLSFNNLTGSIPTEFLKLKQIESLDLSHNNLDGIIPPQLVELNYLAVFKVAHNNLRGTTPERKAQFGTFDESSYEGNALLCGPPLLKACTKTEPSFTIPTDNEGDEACGFIDLEVFYVSFAVSYVIMLLAIVAILYINLHWRRAWFNFIEVSLGPLMFASTFVLVGDHYHLPPLVQVICLICL</sequence>
<keyword evidence="8 12" id="KW-1133">Transmembrane helix</keyword>
<evidence type="ECO:0000256" key="12">
    <source>
        <dbReference type="SAM" id="Phobius"/>
    </source>
</evidence>
<dbReference type="InterPro" id="IPR051502">
    <property type="entry name" value="RLP_Defense_Trigger"/>
</dbReference>
<evidence type="ECO:0000256" key="7">
    <source>
        <dbReference type="ARBA" id="ARBA00022737"/>
    </source>
</evidence>
<comment type="caution">
    <text evidence="13">The sequence shown here is derived from an EMBL/GenBank/DDBJ whole genome shotgun (WGS) entry which is preliminary data.</text>
</comment>
<evidence type="ECO:0000256" key="3">
    <source>
        <dbReference type="ARBA" id="ARBA00022475"/>
    </source>
</evidence>
<dbReference type="InterPro" id="IPR001611">
    <property type="entry name" value="Leu-rich_rpt"/>
</dbReference>
<accession>A0A833XNQ3</accession>
<dbReference type="PANTHER" id="PTHR48062:SF21">
    <property type="entry name" value="RECEPTOR-LIKE PROTEIN 12"/>
    <property type="match status" value="1"/>
</dbReference>
<dbReference type="Proteomes" id="UP000619265">
    <property type="component" value="Unassembled WGS sequence"/>
</dbReference>
<keyword evidence="10" id="KW-0675">Receptor</keyword>
<keyword evidence="4" id="KW-0433">Leucine-rich repeat</keyword>
<evidence type="ECO:0000256" key="2">
    <source>
        <dbReference type="ARBA" id="ARBA00009592"/>
    </source>
</evidence>